<keyword evidence="1" id="KW-0813">Transport</keyword>
<dbReference type="GO" id="GO:0020037">
    <property type="term" value="F:heme binding"/>
    <property type="evidence" value="ECO:0007669"/>
    <property type="project" value="InterPro"/>
</dbReference>
<keyword evidence="4" id="KW-0408">Iron</keyword>
<evidence type="ECO:0000313" key="6">
    <source>
        <dbReference type="EMBL" id="MBK1881819.1"/>
    </source>
</evidence>
<keyword evidence="7" id="KW-1185">Reference proteome</keyword>
<dbReference type="RefSeq" id="WP_200268353.1">
    <property type="nucleotide sequence ID" value="NZ_JAENIJ010000006.1"/>
</dbReference>
<sequence length="131" mass="15001">MTWEQEIVTKLGKNGIRELAAAFYRQVAGDDLLGPMYPTEELSQAETRLADFLCFRLAGDPTYLETRGHPRLRMRHFPFKIGIAERDRWILLMTNAMDEIGLHGKEREALEGFFAHTADFMRNQEEPAAGS</sequence>
<dbReference type="GO" id="GO:0046872">
    <property type="term" value="F:metal ion binding"/>
    <property type="evidence" value="ECO:0007669"/>
    <property type="project" value="UniProtKB-KW"/>
</dbReference>
<proteinExistence type="inferred from homology"/>
<accession>A0A934S611</accession>
<dbReference type="Pfam" id="PF01152">
    <property type="entry name" value="Bac_globin"/>
    <property type="match status" value="1"/>
</dbReference>
<dbReference type="GO" id="GO:0019825">
    <property type="term" value="F:oxygen binding"/>
    <property type="evidence" value="ECO:0007669"/>
    <property type="project" value="InterPro"/>
</dbReference>
<dbReference type="AlphaFoldDB" id="A0A934S611"/>
<keyword evidence="2" id="KW-0349">Heme</keyword>
<reference evidence="6" key="1">
    <citation type="submission" date="2021-01" db="EMBL/GenBank/DDBJ databases">
        <title>Modified the classification status of verrucomicrobia.</title>
        <authorList>
            <person name="Feng X."/>
        </authorList>
    </citation>
    <scope>NUCLEOTIDE SEQUENCE</scope>
    <source>
        <strain evidence="6">KCTC 22041</strain>
    </source>
</reference>
<dbReference type="GO" id="GO:0005344">
    <property type="term" value="F:oxygen carrier activity"/>
    <property type="evidence" value="ECO:0007669"/>
    <property type="project" value="InterPro"/>
</dbReference>
<dbReference type="PANTHER" id="PTHR47366">
    <property type="entry name" value="TWO-ON-TWO HEMOGLOBIN-3"/>
    <property type="match status" value="1"/>
</dbReference>
<dbReference type="SUPFAM" id="SSF46458">
    <property type="entry name" value="Globin-like"/>
    <property type="match status" value="1"/>
</dbReference>
<evidence type="ECO:0000256" key="1">
    <source>
        <dbReference type="ARBA" id="ARBA00022448"/>
    </source>
</evidence>
<organism evidence="6 7">
    <name type="scientific">Luteolibacter pohnpeiensis</name>
    <dbReference type="NCBI Taxonomy" id="454153"/>
    <lineage>
        <taxon>Bacteria</taxon>
        <taxon>Pseudomonadati</taxon>
        <taxon>Verrucomicrobiota</taxon>
        <taxon>Verrucomicrobiia</taxon>
        <taxon>Verrucomicrobiales</taxon>
        <taxon>Verrucomicrobiaceae</taxon>
        <taxon>Luteolibacter</taxon>
    </lineage>
</organism>
<comment type="caution">
    <text evidence="6">The sequence shown here is derived from an EMBL/GenBank/DDBJ whole genome shotgun (WGS) entry which is preliminary data.</text>
</comment>
<protein>
    <submittedName>
        <fullName evidence="6">Globin</fullName>
    </submittedName>
</protein>
<dbReference type="EMBL" id="JAENIJ010000006">
    <property type="protein sequence ID" value="MBK1881819.1"/>
    <property type="molecule type" value="Genomic_DNA"/>
</dbReference>
<evidence type="ECO:0000256" key="2">
    <source>
        <dbReference type="ARBA" id="ARBA00022617"/>
    </source>
</evidence>
<dbReference type="InterPro" id="IPR044203">
    <property type="entry name" value="GlbO/GLB3-like"/>
</dbReference>
<dbReference type="InterPro" id="IPR012292">
    <property type="entry name" value="Globin/Proto"/>
</dbReference>
<comment type="similarity">
    <text evidence="5">Belongs to the truncated hemoglobin family. Group II subfamily.</text>
</comment>
<gene>
    <name evidence="6" type="ORF">JIN85_05300</name>
</gene>
<dbReference type="Gene3D" id="1.10.490.10">
    <property type="entry name" value="Globins"/>
    <property type="match status" value="1"/>
</dbReference>
<dbReference type="PANTHER" id="PTHR47366:SF1">
    <property type="entry name" value="TWO-ON-TWO HEMOGLOBIN-3"/>
    <property type="match status" value="1"/>
</dbReference>
<evidence type="ECO:0000313" key="7">
    <source>
        <dbReference type="Proteomes" id="UP000603141"/>
    </source>
</evidence>
<keyword evidence="3" id="KW-0479">Metal-binding</keyword>
<dbReference type="InterPro" id="IPR009050">
    <property type="entry name" value="Globin-like_sf"/>
</dbReference>
<dbReference type="InterPro" id="IPR001486">
    <property type="entry name" value="Hemoglobin_trunc"/>
</dbReference>
<evidence type="ECO:0000256" key="3">
    <source>
        <dbReference type="ARBA" id="ARBA00022723"/>
    </source>
</evidence>
<evidence type="ECO:0000256" key="4">
    <source>
        <dbReference type="ARBA" id="ARBA00023004"/>
    </source>
</evidence>
<name>A0A934S611_9BACT</name>
<dbReference type="Proteomes" id="UP000603141">
    <property type="component" value="Unassembled WGS sequence"/>
</dbReference>
<evidence type="ECO:0000256" key="5">
    <source>
        <dbReference type="ARBA" id="ARBA00034496"/>
    </source>
</evidence>